<evidence type="ECO:0000256" key="5">
    <source>
        <dbReference type="ARBA" id="ARBA00038359"/>
    </source>
</evidence>
<feature type="transmembrane region" description="Helical" evidence="7">
    <location>
        <begin position="136"/>
        <end position="155"/>
    </location>
</feature>
<dbReference type="GeneID" id="81590150"/>
<feature type="transmembrane region" description="Helical" evidence="7">
    <location>
        <begin position="24"/>
        <end position="44"/>
    </location>
</feature>
<reference evidence="9" key="2">
    <citation type="submission" date="2023-01" db="EMBL/GenBank/DDBJ databases">
        <authorList>
            <person name="Petersen C."/>
        </authorList>
    </citation>
    <scope>NUCLEOTIDE SEQUENCE</scope>
    <source>
        <strain evidence="9">IBT 12815</strain>
    </source>
</reference>
<evidence type="ECO:0000313" key="10">
    <source>
        <dbReference type="Proteomes" id="UP001213799"/>
    </source>
</evidence>
<keyword evidence="4 7" id="KW-0472">Membrane</keyword>
<evidence type="ECO:0000256" key="3">
    <source>
        <dbReference type="ARBA" id="ARBA00022989"/>
    </source>
</evidence>
<proteinExistence type="inferred from homology"/>
<evidence type="ECO:0000256" key="6">
    <source>
        <dbReference type="SAM" id="MobiDB-lite"/>
    </source>
</evidence>
<keyword evidence="10" id="KW-1185">Reference proteome</keyword>
<gene>
    <name evidence="9" type="ORF">N7537_008854</name>
</gene>
<accession>A0AAD6E185</accession>
<comment type="caution">
    <text evidence="9">The sequence shown here is derived from an EMBL/GenBank/DDBJ whole genome shotgun (WGS) entry which is preliminary data.</text>
</comment>
<evidence type="ECO:0000256" key="1">
    <source>
        <dbReference type="ARBA" id="ARBA00004141"/>
    </source>
</evidence>
<evidence type="ECO:0000256" key="4">
    <source>
        <dbReference type="ARBA" id="ARBA00023136"/>
    </source>
</evidence>
<feature type="compositionally biased region" description="Basic and acidic residues" evidence="6">
    <location>
        <begin position="311"/>
        <end position="323"/>
    </location>
</feature>
<sequence length="369" mass="41396">MEATRDFGPVPPGIDLAVNRQTQMLGAVITLMVIGTLAVILRVYTRAKTSQTNFGLDDLLIFAALWFAYGTGICVIISIKYKNGWHQQAVTDSEFISLWKLLFAHVFIYSTTVTLTKCSIVMFYRRIFNLRWLSCFAIIIILGYFVAVIVTMAAACRPTSYFWEQYTDPTAEGTCIDVPQFLFANGIAAVVIDVMILCVPVPVIWRLQMPKSQRVAVTSILLLGGFVCIAGVVRVIFLYKHTHSKDPSWTIAPVFMWSCVEPFIGIVCACLPTFSPLFRRWWAILGIKKGSKKQGDYYGGGSQTRRSRQQMSEDEKEGPHGDEVQLTSFPGWPLNFLRGKGNRDDVRLPDSKIRIKEEVTISYSVGEAA</sequence>
<dbReference type="GO" id="GO:0016020">
    <property type="term" value="C:membrane"/>
    <property type="evidence" value="ECO:0007669"/>
    <property type="project" value="UniProtKB-SubCell"/>
</dbReference>
<protein>
    <recommendedName>
        <fullName evidence="8">Rhodopsin domain-containing protein</fullName>
    </recommendedName>
</protein>
<keyword evidence="2 7" id="KW-0812">Transmembrane</keyword>
<dbReference type="AlphaFoldDB" id="A0AAD6E185"/>
<evidence type="ECO:0000256" key="7">
    <source>
        <dbReference type="SAM" id="Phobius"/>
    </source>
</evidence>
<feature type="domain" description="Rhodopsin" evidence="8">
    <location>
        <begin position="41"/>
        <end position="280"/>
    </location>
</feature>
<comment type="similarity">
    <text evidence="5">Belongs to the SAT4 family.</text>
</comment>
<dbReference type="Pfam" id="PF20684">
    <property type="entry name" value="Fung_rhodopsin"/>
    <property type="match status" value="1"/>
</dbReference>
<evidence type="ECO:0000256" key="2">
    <source>
        <dbReference type="ARBA" id="ARBA00022692"/>
    </source>
</evidence>
<feature type="transmembrane region" description="Helical" evidence="7">
    <location>
        <begin position="182"/>
        <end position="205"/>
    </location>
</feature>
<evidence type="ECO:0000259" key="8">
    <source>
        <dbReference type="Pfam" id="PF20684"/>
    </source>
</evidence>
<dbReference type="InterPro" id="IPR049326">
    <property type="entry name" value="Rhodopsin_dom_fungi"/>
</dbReference>
<dbReference type="EMBL" id="JAQJAE010000004">
    <property type="protein sequence ID" value="KAJ5598770.1"/>
    <property type="molecule type" value="Genomic_DNA"/>
</dbReference>
<evidence type="ECO:0000313" key="9">
    <source>
        <dbReference type="EMBL" id="KAJ5598770.1"/>
    </source>
</evidence>
<dbReference type="InterPro" id="IPR052337">
    <property type="entry name" value="SAT4-like"/>
</dbReference>
<name>A0AAD6E185_9EURO</name>
<dbReference type="PANTHER" id="PTHR33048">
    <property type="entry name" value="PTH11-LIKE INTEGRAL MEMBRANE PROTEIN (AFU_ORTHOLOGUE AFUA_5G11245)"/>
    <property type="match status" value="1"/>
</dbReference>
<dbReference type="RefSeq" id="XP_056751984.1">
    <property type="nucleotide sequence ID" value="XM_056899908.1"/>
</dbReference>
<reference evidence="9" key="1">
    <citation type="journal article" date="2023" name="IMA Fungus">
        <title>Comparative genomic study of the Penicillium genus elucidates a diverse pangenome and 15 lateral gene transfer events.</title>
        <authorList>
            <person name="Petersen C."/>
            <person name="Sorensen T."/>
            <person name="Nielsen M.R."/>
            <person name="Sondergaard T.E."/>
            <person name="Sorensen J.L."/>
            <person name="Fitzpatrick D.A."/>
            <person name="Frisvad J.C."/>
            <person name="Nielsen K.L."/>
        </authorList>
    </citation>
    <scope>NUCLEOTIDE SEQUENCE</scope>
    <source>
        <strain evidence="9">IBT 12815</strain>
    </source>
</reference>
<comment type="subcellular location">
    <subcellularLocation>
        <location evidence="1">Membrane</location>
        <topology evidence="1">Multi-pass membrane protein</topology>
    </subcellularLocation>
</comment>
<feature type="transmembrane region" description="Helical" evidence="7">
    <location>
        <begin position="217"/>
        <end position="239"/>
    </location>
</feature>
<organism evidence="9 10">
    <name type="scientific">Penicillium hordei</name>
    <dbReference type="NCBI Taxonomy" id="40994"/>
    <lineage>
        <taxon>Eukaryota</taxon>
        <taxon>Fungi</taxon>
        <taxon>Dikarya</taxon>
        <taxon>Ascomycota</taxon>
        <taxon>Pezizomycotina</taxon>
        <taxon>Eurotiomycetes</taxon>
        <taxon>Eurotiomycetidae</taxon>
        <taxon>Eurotiales</taxon>
        <taxon>Aspergillaceae</taxon>
        <taxon>Penicillium</taxon>
    </lineage>
</organism>
<feature type="region of interest" description="Disordered" evidence="6">
    <location>
        <begin position="291"/>
        <end position="346"/>
    </location>
</feature>
<feature type="transmembrane region" description="Helical" evidence="7">
    <location>
        <begin position="251"/>
        <end position="274"/>
    </location>
</feature>
<dbReference type="PANTHER" id="PTHR33048:SF47">
    <property type="entry name" value="INTEGRAL MEMBRANE PROTEIN-RELATED"/>
    <property type="match status" value="1"/>
</dbReference>
<feature type="transmembrane region" description="Helical" evidence="7">
    <location>
        <begin position="56"/>
        <end position="81"/>
    </location>
</feature>
<dbReference type="Proteomes" id="UP001213799">
    <property type="component" value="Unassembled WGS sequence"/>
</dbReference>
<keyword evidence="3 7" id="KW-1133">Transmembrane helix</keyword>
<feature type="transmembrane region" description="Helical" evidence="7">
    <location>
        <begin position="101"/>
        <end position="124"/>
    </location>
</feature>